<gene>
    <name evidence="2" type="ORF">JD844_015563</name>
</gene>
<evidence type="ECO:0000313" key="3">
    <source>
        <dbReference type="Proteomes" id="UP000826234"/>
    </source>
</evidence>
<dbReference type="Proteomes" id="UP000826234">
    <property type="component" value="Unassembled WGS sequence"/>
</dbReference>
<feature type="region of interest" description="Disordered" evidence="1">
    <location>
        <begin position="232"/>
        <end position="262"/>
    </location>
</feature>
<reference evidence="2 3" key="1">
    <citation type="journal article" date="2022" name="Gigascience">
        <title>A chromosome-level genome assembly and annotation of the desert horned lizard, Phrynosoma platyrhinos, provides insight into chromosomal rearrangements among reptiles.</title>
        <authorList>
            <person name="Koochekian N."/>
            <person name="Ascanio A."/>
            <person name="Farleigh K."/>
            <person name="Card D.C."/>
            <person name="Schield D.R."/>
            <person name="Castoe T.A."/>
            <person name="Jezkova T."/>
        </authorList>
    </citation>
    <scope>NUCLEOTIDE SEQUENCE [LARGE SCALE GENOMIC DNA]</scope>
    <source>
        <strain evidence="2">NK-2021</strain>
    </source>
</reference>
<protein>
    <submittedName>
        <fullName evidence="2">Uncharacterized protein</fullName>
    </submittedName>
</protein>
<proteinExistence type="predicted"/>
<accession>A0ABQ7SJ76</accession>
<evidence type="ECO:0000256" key="1">
    <source>
        <dbReference type="SAM" id="MobiDB-lite"/>
    </source>
</evidence>
<evidence type="ECO:0000313" key="2">
    <source>
        <dbReference type="EMBL" id="KAH0617403.1"/>
    </source>
</evidence>
<name>A0ABQ7SJ76_PHRPL</name>
<sequence>MSKFNCTATDITVMNLQPQKPVLTLTAGEKKGKNPRPPNFHRSAPNLSDTKLTNEETKVPKEGGKSFTFYATEAQSMNNLALKQLVKLAPLEIPLEVKEAQLKKIMSLQRDAQLAAFKLTNEPHTKRVKNVTQAEMENLHKVKTVEKSTLEYQESIHSSSVSKPLCEIQIILPIEENGKPVKNSPMLYRKPLVRQNVCENLETSDPQEDVKIPENPSQETGRHRFRLKQVKEQQDHLGKNKPLKAIGTGLEDGKKKTPSQRAHKTLTDATKLIDTVAKKHRGQAGEQDEIEEDILVGRPSSRRMALGNIILVDEE</sequence>
<keyword evidence="3" id="KW-1185">Reference proteome</keyword>
<feature type="region of interest" description="Disordered" evidence="1">
    <location>
        <begin position="28"/>
        <end position="48"/>
    </location>
</feature>
<feature type="region of interest" description="Disordered" evidence="1">
    <location>
        <begin position="203"/>
        <end position="222"/>
    </location>
</feature>
<dbReference type="EMBL" id="JAIPUX010005289">
    <property type="protein sequence ID" value="KAH0617403.1"/>
    <property type="molecule type" value="Genomic_DNA"/>
</dbReference>
<organism evidence="2 3">
    <name type="scientific">Phrynosoma platyrhinos</name>
    <name type="common">Desert horned lizard</name>
    <dbReference type="NCBI Taxonomy" id="52577"/>
    <lineage>
        <taxon>Eukaryota</taxon>
        <taxon>Metazoa</taxon>
        <taxon>Chordata</taxon>
        <taxon>Craniata</taxon>
        <taxon>Vertebrata</taxon>
        <taxon>Euteleostomi</taxon>
        <taxon>Lepidosauria</taxon>
        <taxon>Squamata</taxon>
        <taxon>Bifurcata</taxon>
        <taxon>Unidentata</taxon>
        <taxon>Episquamata</taxon>
        <taxon>Toxicofera</taxon>
        <taxon>Iguania</taxon>
        <taxon>Phrynosomatidae</taxon>
        <taxon>Phrynosomatinae</taxon>
        <taxon>Phrynosoma</taxon>
    </lineage>
</organism>
<comment type="caution">
    <text evidence="2">The sequence shown here is derived from an EMBL/GenBank/DDBJ whole genome shotgun (WGS) entry which is preliminary data.</text>
</comment>